<feature type="transmembrane region" description="Helical" evidence="1">
    <location>
        <begin position="81"/>
        <end position="102"/>
    </location>
</feature>
<dbReference type="AlphaFoldDB" id="A0A644UD78"/>
<comment type="caution">
    <text evidence="2">The sequence shown here is derived from an EMBL/GenBank/DDBJ whole genome shotgun (WGS) entry which is preliminary data.</text>
</comment>
<keyword evidence="1" id="KW-1133">Transmembrane helix</keyword>
<gene>
    <name evidence="2" type="ORF">SDC9_22738</name>
</gene>
<reference evidence="2" key="1">
    <citation type="submission" date="2019-08" db="EMBL/GenBank/DDBJ databases">
        <authorList>
            <person name="Kucharzyk K."/>
            <person name="Murdoch R.W."/>
            <person name="Higgins S."/>
            <person name="Loffler F."/>
        </authorList>
    </citation>
    <scope>NUCLEOTIDE SEQUENCE</scope>
</reference>
<keyword evidence="1" id="KW-0472">Membrane</keyword>
<evidence type="ECO:0000313" key="2">
    <source>
        <dbReference type="EMBL" id="MPL76887.1"/>
    </source>
</evidence>
<keyword evidence="1" id="KW-0812">Transmembrane</keyword>
<dbReference type="EMBL" id="VSSQ01000101">
    <property type="protein sequence ID" value="MPL76887.1"/>
    <property type="molecule type" value="Genomic_DNA"/>
</dbReference>
<feature type="transmembrane region" description="Helical" evidence="1">
    <location>
        <begin position="7"/>
        <end position="30"/>
    </location>
</feature>
<name>A0A644UD78_9ZZZZ</name>
<protein>
    <submittedName>
        <fullName evidence="2">Uncharacterized protein</fullName>
    </submittedName>
</protein>
<evidence type="ECO:0000256" key="1">
    <source>
        <dbReference type="SAM" id="Phobius"/>
    </source>
</evidence>
<accession>A0A644UD78</accession>
<proteinExistence type="predicted"/>
<feature type="transmembrane region" description="Helical" evidence="1">
    <location>
        <begin position="122"/>
        <end position="143"/>
    </location>
</feature>
<sequence>MKNDFKKIYWTVVIIWGTLASICSLLYAVFFESNAGLAQLFWNLSYWSVVILIMISIVSALGFALGFIIKGFMENPKNQMKIIIAFAAMLILLVGSYLLSSGTDIPAELFEKTGSNYGNSKLIGGSIYAVYVLMIGVLLAALYSEIAKKLK</sequence>
<organism evidence="2">
    <name type="scientific">bioreactor metagenome</name>
    <dbReference type="NCBI Taxonomy" id="1076179"/>
    <lineage>
        <taxon>unclassified sequences</taxon>
        <taxon>metagenomes</taxon>
        <taxon>ecological metagenomes</taxon>
    </lineage>
</organism>
<feature type="transmembrane region" description="Helical" evidence="1">
    <location>
        <begin position="45"/>
        <end position="69"/>
    </location>
</feature>